<dbReference type="RefSeq" id="WP_330500911.1">
    <property type="nucleotide sequence ID" value="NZ_JAZDWZ010000008.1"/>
</dbReference>
<comment type="function">
    <text evidence="5 6 7">Associates with the EF-Tu.GDP complex and induces the exchange of GDP to GTP. It remains bound to the aminoacyl-tRNA.EF-Tu.GTP complex up to the GTP hydrolysis stage on the ribosome.</text>
</comment>
<dbReference type="PROSITE" id="PS01126">
    <property type="entry name" value="EF_TS_1"/>
    <property type="match status" value="1"/>
</dbReference>
<dbReference type="PANTHER" id="PTHR11741:SF0">
    <property type="entry name" value="ELONGATION FACTOR TS, MITOCHONDRIAL"/>
    <property type="match status" value="1"/>
</dbReference>
<evidence type="ECO:0000259" key="10">
    <source>
        <dbReference type="Pfam" id="PF00889"/>
    </source>
</evidence>
<feature type="region of interest" description="Involved in Mg(2+) ion dislocation from EF-Tu" evidence="6">
    <location>
        <begin position="78"/>
        <end position="81"/>
    </location>
</feature>
<keyword evidence="6" id="KW-0963">Cytoplasm</keyword>
<name>A0ABU7MLW2_9BACT</name>
<keyword evidence="4 6" id="KW-0648">Protein biosynthesis</keyword>
<sequence>MADLNLVKELRARTNAGFADCKKALEATDWNLEAAIDWLRENGVAKAAKKAGRIAAEGLVTIAGDNKKAVIVELNSETDFVAKNENFVKLLNEIAEAVLKANAHTYEEALAAKLSDGSTVEQGCANATATIGEKISFRRSQLVEASDNQELGLYVHANGQIAAIVKVEGKDAEAAKNVAMHLSAMNPEFILLEDIPTERMEAIKAGFEKPANFDSKPEKIQETIVSGWLNKQLSEIVLVKQGFVMEDSLSVEKYLAQHNDKLLSAVRFEVGEGIEKVQSNFAEEVMSFVK</sequence>
<feature type="domain" description="Translation elongation factor EFTs/EF1B dimerisation" evidence="10">
    <location>
        <begin position="69"/>
        <end position="272"/>
    </location>
</feature>
<evidence type="ECO:0000256" key="4">
    <source>
        <dbReference type="ARBA" id="ARBA00022917"/>
    </source>
</evidence>
<dbReference type="EMBL" id="JAZDWZ010000008">
    <property type="protein sequence ID" value="MEE3928499.1"/>
    <property type="molecule type" value="Genomic_DNA"/>
</dbReference>
<dbReference type="InterPro" id="IPR018101">
    <property type="entry name" value="Transl_elong_Ts_CS"/>
</dbReference>
<evidence type="ECO:0000256" key="8">
    <source>
        <dbReference type="RuleBase" id="RU000643"/>
    </source>
</evidence>
<dbReference type="NCBIfam" id="TIGR00116">
    <property type="entry name" value="tsf"/>
    <property type="match status" value="1"/>
</dbReference>
<dbReference type="InterPro" id="IPR001816">
    <property type="entry name" value="Transl_elong_EFTs/EF1B"/>
</dbReference>
<dbReference type="InterPro" id="IPR015940">
    <property type="entry name" value="UBA"/>
</dbReference>
<dbReference type="Proteomes" id="UP001344817">
    <property type="component" value="Unassembled WGS sequence"/>
</dbReference>
<evidence type="ECO:0000259" key="9">
    <source>
        <dbReference type="Pfam" id="PF00627"/>
    </source>
</evidence>
<evidence type="ECO:0000256" key="7">
    <source>
        <dbReference type="RuleBase" id="RU000642"/>
    </source>
</evidence>
<dbReference type="PROSITE" id="PS01127">
    <property type="entry name" value="EF_TS_2"/>
    <property type="match status" value="1"/>
</dbReference>
<dbReference type="CDD" id="cd14275">
    <property type="entry name" value="UBA_EF-Ts"/>
    <property type="match status" value="1"/>
</dbReference>
<evidence type="ECO:0000256" key="5">
    <source>
        <dbReference type="ARBA" id="ARBA00025453"/>
    </source>
</evidence>
<evidence type="ECO:0000256" key="6">
    <source>
        <dbReference type="HAMAP-Rule" id="MF_00050"/>
    </source>
</evidence>
<dbReference type="InterPro" id="IPR014039">
    <property type="entry name" value="Transl_elong_EFTs/EF1B_dimer"/>
</dbReference>
<accession>A0ABU7MLW2</accession>
<dbReference type="Pfam" id="PF00889">
    <property type="entry name" value="EF_TS"/>
    <property type="match status" value="1"/>
</dbReference>
<dbReference type="PANTHER" id="PTHR11741">
    <property type="entry name" value="ELONGATION FACTOR TS"/>
    <property type="match status" value="1"/>
</dbReference>
<keyword evidence="3 6" id="KW-0251">Elongation factor</keyword>
<dbReference type="Pfam" id="PF00627">
    <property type="entry name" value="UBA"/>
    <property type="match status" value="1"/>
</dbReference>
<comment type="subcellular location">
    <subcellularLocation>
        <location evidence="6 8">Cytoplasm</location>
    </subcellularLocation>
</comment>
<comment type="caution">
    <text evidence="11">The sequence shown here is derived from an EMBL/GenBank/DDBJ whole genome shotgun (WGS) entry which is preliminary data.</text>
</comment>
<dbReference type="SUPFAM" id="SSF46934">
    <property type="entry name" value="UBA-like"/>
    <property type="match status" value="1"/>
</dbReference>
<proteinExistence type="inferred from homology"/>
<dbReference type="Gene3D" id="3.30.479.20">
    <property type="entry name" value="Elongation factor Ts, dimerisation domain"/>
    <property type="match status" value="2"/>
</dbReference>
<dbReference type="InterPro" id="IPR036402">
    <property type="entry name" value="EF-Ts_dimer_sf"/>
</dbReference>
<organism evidence="11 12">
    <name type="scientific">Mycoplasmopsis ciconiae</name>
    <dbReference type="NCBI Taxonomy" id="561067"/>
    <lineage>
        <taxon>Bacteria</taxon>
        <taxon>Bacillati</taxon>
        <taxon>Mycoplasmatota</taxon>
        <taxon>Mycoplasmoidales</taxon>
        <taxon>Metamycoplasmataceae</taxon>
        <taxon>Mycoplasmopsis</taxon>
    </lineage>
</organism>
<reference evidence="11" key="1">
    <citation type="submission" date="2024-01" db="EMBL/GenBank/DDBJ databases">
        <title>Genome sequence of Mycoplasma ciconiae type strain DSM 25251.</title>
        <authorList>
            <person name="Spergser J."/>
        </authorList>
    </citation>
    <scope>NUCLEOTIDE SEQUENCE [LARGE SCALE GENOMIC DNA]</scope>
    <source>
        <strain evidence="11">DSM 25251</strain>
    </source>
</reference>
<evidence type="ECO:0000313" key="11">
    <source>
        <dbReference type="EMBL" id="MEE3928499.1"/>
    </source>
</evidence>
<dbReference type="Gene3D" id="1.10.8.10">
    <property type="entry name" value="DNA helicase RuvA subunit, C-terminal domain"/>
    <property type="match status" value="1"/>
</dbReference>
<dbReference type="HAMAP" id="MF_00050">
    <property type="entry name" value="EF_Ts"/>
    <property type="match status" value="1"/>
</dbReference>
<protein>
    <recommendedName>
        <fullName evidence="2 6">Elongation factor Ts</fullName>
        <shortName evidence="6">EF-Ts</shortName>
    </recommendedName>
</protein>
<dbReference type="SUPFAM" id="SSF54713">
    <property type="entry name" value="Elongation factor Ts (EF-Ts), dimerisation domain"/>
    <property type="match status" value="2"/>
</dbReference>
<evidence type="ECO:0000256" key="2">
    <source>
        <dbReference type="ARBA" id="ARBA00016956"/>
    </source>
</evidence>
<dbReference type="InterPro" id="IPR009060">
    <property type="entry name" value="UBA-like_sf"/>
</dbReference>
<evidence type="ECO:0000256" key="1">
    <source>
        <dbReference type="ARBA" id="ARBA00005532"/>
    </source>
</evidence>
<feature type="domain" description="UBA" evidence="9">
    <location>
        <begin position="20"/>
        <end position="39"/>
    </location>
</feature>
<gene>
    <name evidence="6 11" type="primary">tsf</name>
    <name evidence="11" type="ORF">V2E24_02830</name>
</gene>
<dbReference type="Gene3D" id="1.10.286.20">
    <property type="match status" value="1"/>
</dbReference>
<dbReference type="GO" id="GO:0003746">
    <property type="term" value="F:translation elongation factor activity"/>
    <property type="evidence" value="ECO:0007669"/>
    <property type="project" value="UniProtKB-KW"/>
</dbReference>
<keyword evidence="12" id="KW-1185">Reference proteome</keyword>
<evidence type="ECO:0000313" key="12">
    <source>
        <dbReference type="Proteomes" id="UP001344817"/>
    </source>
</evidence>
<evidence type="ECO:0000256" key="3">
    <source>
        <dbReference type="ARBA" id="ARBA00022768"/>
    </source>
</evidence>
<comment type="similarity">
    <text evidence="1 6 7">Belongs to the EF-Ts family.</text>
</comment>